<comment type="caution">
    <text evidence="3">The sequence shown here is derived from an EMBL/GenBank/DDBJ whole genome shotgun (WGS) entry which is preliminary data.</text>
</comment>
<feature type="region of interest" description="Disordered" evidence="2">
    <location>
        <begin position="848"/>
        <end position="869"/>
    </location>
</feature>
<protein>
    <submittedName>
        <fullName evidence="3">Uncharacterized protein</fullName>
    </submittedName>
</protein>
<evidence type="ECO:0000256" key="1">
    <source>
        <dbReference type="PROSITE-ProRule" id="PRU00221"/>
    </source>
</evidence>
<dbReference type="STRING" id="282301.A0A267GS46"/>
<feature type="repeat" description="WD" evidence="1">
    <location>
        <begin position="38"/>
        <end position="65"/>
    </location>
</feature>
<dbReference type="PROSITE" id="PS50082">
    <property type="entry name" value="WD_REPEATS_2"/>
    <property type="match status" value="3"/>
</dbReference>
<dbReference type="SUPFAM" id="SSF50978">
    <property type="entry name" value="WD40 repeat-like"/>
    <property type="match status" value="2"/>
</dbReference>
<dbReference type="OrthoDB" id="338622at2759"/>
<dbReference type="InterPro" id="IPR015943">
    <property type="entry name" value="WD40/YVTN_repeat-like_dom_sf"/>
</dbReference>
<reference evidence="3 4" key="1">
    <citation type="submission" date="2017-06" db="EMBL/GenBank/DDBJ databases">
        <title>A platform for efficient transgenesis in Macrostomum lignano, a flatworm model organism for stem cell research.</title>
        <authorList>
            <person name="Berezikov E."/>
        </authorList>
    </citation>
    <scope>NUCLEOTIDE SEQUENCE [LARGE SCALE GENOMIC DNA]</scope>
    <source>
        <strain evidence="3">DV1</strain>
        <tissue evidence="3">Whole organism</tissue>
    </source>
</reference>
<dbReference type="Gene3D" id="2.130.10.10">
    <property type="entry name" value="YVTN repeat-like/Quinoprotein amine dehydrogenase"/>
    <property type="match status" value="3"/>
</dbReference>
<gene>
    <name evidence="3" type="ORF">BOX15_Mlig003212g1</name>
</gene>
<dbReference type="GO" id="GO:0005737">
    <property type="term" value="C:cytoplasm"/>
    <property type="evidence" value="ECO:0007669"/>
    <property type="project" value="TreeGrafter"/>
</dbReference>
<dbReference type="Proteomes" id="UP000215902">
    <property type="component" value="Unassembled WGS sequence"/>
</dbReference>
<dbReference type="SMART" id="SM00320">
    <property type="entry name" value="WD40"/>
    <property type="match status" value="5"/>
</dbReference>
<dbReference type="InterPro" id="IPR036322">
    <property type="entry name" value="WD40_repeat_dom_sf"/>
</dbReference>
<dbReference type="PANTHER" id="PTHR44099:SF4">
    <property type="entry name" value="RABCONNECTIN-3B, ISOFORM A"/>
    <property type="match status" value="1"/>
</dbReference>
<feature type="non-terminal residue" evidence="3">
    <location>
        <position position="1"/>
    </location>
</feature>
<accession>A0A267GS46</accession>
<dbReference type="InterPro" id="IPR001680">
    <property type="entry name" value="WD40_rpt"/>
</dbReference>
<proteinExistence type="predicted"/>
<evidence type="ECO:0000313" key="4">
    <source>
        <dbReference type="Proteomes" id="UP000215902"/>
    </source>
</evidence>
<dbReference type="InterPro" id="IPR049916">
    <property type="entry name" value="WDR72-like"/>
</dbReference>
<organism evidence="3 4">
    <name type="scientific">Macrostomum lignano</name>
    <dbReference type="NCBI Taxonomy" id="282301"/>
    <lineage>
        <taxon>Eukaryota</taxon>
        <taxon>Metazoa</taxon>
        <taxon>Spiralia</taxon>
        <taxon>Lophotrochozoa</taxon>
        <taxon>Platyhelminthes</taxon>
        <taxon>Rhabditophora</taxon>
        <taxon>Macrostomorpha</taxon>
        <taxon>Macrostomida</taxon>
        <taxon>Macrostomidae</taxon>
        <taxon>Macrostomum</taxon>
    </lineage>
</organism>
<feature type="region of interest" description="Disordered" evidence="2">
    <location>
        <begin position="677"/>
        <end position="700"/>
    </location>
</feature>
<keyword evidence="4" id="KW-1185">Reference proteome</keyword>
<dbReference type="EMBL" id="NIVC01000173">
    <property type="protein sequence ID" value="PAA88835.1"/>
    <property type="molecule type" value="Genomic_DNA"/>
</dbReference>
<evidence type="ECO:0000313" key="3">
    <source>
        <dbReference type="EMBL" id="PAA88835.1"/>
    </source>
</evidence>
<feature type="repeat" description="WD" evidence="1">
    <location>
        <begin position="570"/>
        <end position="604"/>
    </location>
</feature>
<keyword evidence="1" id="KW-0853">WD repeat</keyword>
<name>A0A267GS46_9PLAT</name>
<feature type="repeat" description="WD" evidence="1">
    <location>
        <begin position="498"/>
        <end position="520"/>
    </location>
</feature>
<evidence type="ECO:0000256" key="2">
    <source>
        <dbReference type="SAM" id="MobiDB-lite"/>
    </source>
</evidence>
<sequence length="1306" mass="140946">LAKNKYLRLNMLSSTNSDTFKCIVPVTLWSKEPPSHCITSIILMPEHSSIVTGSREGHIIVWDVQEQWKLKPEFVYFSHNTSVDVLCEVFVTLPDSTPDLDGHFVSSDASGKMMLWNMNAATCKLTRHSQFVHTAIKYYQSTSSSTPMLLCCGRYPDILVLNPATLDSLFTLSSRRKPQWMSAFSVFSHQGCNEDVLLGISSCGTVFMWTITGDEKKGGVKLEDESKTVRCMSTQAMACHPDNPRTLLLVTPKFWQIYDAVDMCLLVSQEAPKGTRWQSGDFLAINRVLVGTTDGEAYVYQLPAGATDGAEHLRRCEQPTLTCKLLLAGGGPTGNKPAEPYGPGFNPAAAGAVFLYHRLPAGGSLVICAHGQAGLTLWFLAPNVGAALPAAAGGAALSGVRPSVHTSLRLLWPAERWPLADWEVTAATLVYTSGRLALGLQSGHIVLLTMVQWLAAACFQAPKPDPPTHLRLSGHTRAVTALLHPASLAPDRYNPIHLVSGAEDFSVALWDCESGSLIHRFCVHGGPVASLQLPPNGCQGSRLAVSVVSVAADHSVSLLNLRERRLLLLASRHLYPVLSVRWRPLEDLLVVHTSDNSAYVWQTEVPALDRIVSGPALEELLRRSEESLSDSSRSAAPLRVTKLRGEDSGGGRGLPIVLHFNVACLIERILSNDQLARLRSRSRDSETQESSRSPYLGGRSGLSAARLSDASSSRAAVSSVDAAAAAAANATTGADEQALTLQVAQLLLSLIHSWGLDTGLDRTVGETLGLWPPRIAPCFGLVRSRAACLMCPNPPPHWETNRQLTTLHLLATTALAGALATARTASSFKAWPLDQPHRASLAAAVEDPTADNDPTAASNSASLPPPTAEQRQAWGLTLTHHTVLLADLLDPSLYQQPCLLSLAGLYHTASPHLRQAAQQLLMAELRRLGPAGRQELLGQHDLSLKTSLASLVLVCLICCEFPAGQSDLNLTRAAAGALIRLLQEPGQAGGEMAPCGSKRLLAPESRTAVDLLGRGFRTWEAHVDVTQVLRFLLDMAAELDRLMPNSSDSLTASTDSAASATVALSWRVLSSETDLALQARLALTQIATSRPQLFLITMRRELLRYNTLATNAHLAGAKAPEQAPVYKGRSTILKLLELVCERAAADVHDLMFDTIELLLFCLEGQLTRDRGLAELFPPISRFCTVSCHLKSGKIVAGNKIGQLAFFDIRAGKLHTTQAHRHGASCSACAFSPDGRHVASLSATDNNVRFFQLSAPTLFNMGSSHIKTGKQFNISPSLQGRSCRLNWIDPKTVAVLTPSGIHATFQP</sequence>
<dbReference type="PANTHER" id="PTHR44099">
    <property type="entry name" value="RABCONNECTIN-3B, ISOFORM A"/>
    <property type="match status" value="1"/>
</dbReference>
<dbReference type="Pfam" id="PF00400">
    <property type="entry name" value="WD40"/>
    <property type="match status" value="2"/>
</dbReference>